<dbReference type="Proteomes" id="UP000326939">
    <property type="component" value="Chromosome 11"/>
</dbReference>
<evidence type="ECO:0000313" key="3">
    <source>
        <dbReference type="Proteomes" id="UP000326939"/>
    </source>
</evidence>
<sequence>MANPLNAQEALGDIREDDDITQVDVKMRGDKGLQGRDNLTHGHQPVPHGQPDYEDELSDEEEYAENILKPNRQGYHNVG</sequence>
<comment type="caution">
    <text evidence="2">The sequence shown here is derived from an EMBL/GenBank/DDBJ whole genome shotgun (WGS) entry which is preliminary data.</text>
</comment>
<evidence type="ECO:0000256" key="1">
    <source>
        <dbReference type="SAM" id="MobiDB-lite"/>
    </source>
</evidence>
<dbReference type="EMBL" id="VDCV01000011">
    <property type="protein sequence ID" value="KAB5533881.1"/>
    <property type="molecule type" value="Genomic_DNA"/>
</dbReference>
<feature type="region of interest" description="Disordered" evidence="1">
    <location>
        <begin position="1"/>
        <end position="61"/>
    </location>
</feature>
<keyword evidence="3" id="KW-1185">Reference proteome</keyword>
<name>A0A5N5KUT6_9ROSI</name>
<evidence type="ECO:0000313" key="2">
    <source>
        <dbReference type="EMBL" id="KAB5533881.1"/>
    </source>
</evidence>
<gene>
    <name evidence="2" type="ORF">DKX38_016967</name>
</gene>
<feature type="compositionally biased region" description="Basic and acidic residues" evidence="1">
    <location>
        <begin position="25"/>
        <end position="40"/>
    </location>
</feature>
<proteinExistence type="predicted"/>
<feature type="compositionally biased region" description="Acidic residues" evidence="1">
    <location>
        <begin position="52"/>
        <end position="61"/>
    </location>
</feature>
<dbReference type="AlphaFoldDB" id="A0A5N5KUT6"/>
<accession>A0A5N5KUT6</accession>
<protein>
    <submittedName>
        <fullName evidence="2">Uncharacterized protein</fullName>
    </submittedName>
</protein>
<reference evidence="3" key="1">
    <citation type="journal article" date="2019" name="Gigascience">
        <title>De novo genome assembly of the endangered Acer yangbiense, a plant species with extremely small populations endemic to Yunnan Province, China.</title>
        <authorList>
            <person name="Yang J."/>
            <person name="Wariss H.M."/>
            <person name="Tao L."/>
            <person name="Zhang R."/>
            <person name="Yun Q."/>
            <person name="Hollingsworth P."/>
            <person name="Dao Z."/>
            <person name="Luo G."/>
            <person name="Guo H."/>
            <person name="Ma Y."/>
            <person name="Sun W."/>
        </authorList>
    </citation>
    <scope>NUCLEOTIDE SEQUENCE [LARGE SCALE GENOMIC DNA]</scope>
    <source>
        <strain evidence="3">cv. br00</strain>
    </source>
</reference>
<organism evidence="2 3">
    <name type="scientific">Salix brachista</name>
    <dbReference type="NCBI Taxonomy" id="2182728"/>
    <lineage>
        <taxon>Eukaryota</taxon>
        <taxon>Viridiplantae</taxon>
        <taxon>Streptophyta</taxon>
        <taxon>Embryophyta</taxon>
        <taxon>Tracheophyta</taxon>
        <taxon>Spermatophyta</taxon>
        <taxon>Magnoliopsida</taxon>
        <taxon>eudicotyledons</taxon>
        <taxon>Gunneridae</taxon>
        <taxon>Pentapetalae</taxon>
        <taxon>rosids</taxon>
        <taxon>fabids</taxon>
        <taxon>Malpighiales</taxon>
        <taxon>Salicaceae</taxon>
        <taxon>Saliceae</taxon>
        <taxon>Salix</taxon>
    </lineage>
</organism>